<dbReference type="EMBL" id="CAJHIS010000015">
    <property type="protein sequence ID" value="CAD6493786.1"/>
    <property type="molecule type" value="Genomic_DNA"/>
</dbReference>
<name>A0A811T8Q4_9EURY</name>
<evidence type="ECO:0000259" key="1">
    <source>
        <dbReference type="PROSITE" id="PS51379"/>
    </source>
</evidence>
<dbReference type="Proteomes" id="UP000637195">
    <property type="component" value="Unassembled WGS sequence"/>
</dbReference>
<gene>
    <name evidence="2" type="ORF">ANIMEMIM_00188</name>
    <name evidence="5" type="ORF">EMLJLAPB_00618</name>
    <name evidence="4" type="ORF">FFODKBPE_00430</name>
    <name evidence="3" type="ORF">LAKADJCE_00251</name>
</gene>
<protein>
    <submittedName>
        <fullName evidence="5">4Fe-4S binding domain protein</fullName>
    </submittedName>
</protein>
<evidence type="ECO:0000313" key="6">
    <source>
        <dbReference type="Proteomes" id="UP000634805"/>
    </source>
</evidence>
<dbReference type="EMBL" id="CAJHIR010000010">
    <property type="protein sequence ID" value="CAD6492106.1"/>
    <property type="molecule type" value="Genomic_DNA"/>
</dbReference>
<dbReference type="PROSITE" id="PS51379">
    <property type="entry name" value="4FE4S_FER_2"/>
    <property type="match status" value="2"/>
</dbReference>
<feature type="domain" description="4Fe-4S ferredoxin-type" evidence="1">
    <location>
        <begin position="32"/>
        <end position="58"/>
    </location>
</feature>
<accession>A0A811T8Q4</accession>
<dbReference type="Pfam" id="PF00037">
    <property type="entry name" value="Fer4"/>
    <property type="match status" value="2"/>
</dbReference>
<dbReference type="EMBL" id="CAJHIM010000011">
    <property type="protein sequence ID" value="CAD6491621.1"/>
    <property type="molecule type" value="Genomic_DNA"/>
</dbReference>
<dbReference type="InterPro" id="IPR017896">
    <property type="entry name" value="4Fe4S_Fe-S-bd"/>
</dbReference>
<comment type="caution">
    <text evidence="5">The sequence shown here is derived from an EMBL/GenBank/DDBJ whole genome shotgun (WGS) entry which is preliminary data.</text>
</comment>
<dbReference type="Proteomes" id="UP000612009">
    <property type="component" value="Unassembled WGS sequence"/>
</dbReference>
<feature type="domain" description="4Fe-4S ferredoxin-type" evidence="1">
    <location>
        <begin position="1"/>
        <end position="30"/>
    </location>
</feature>
<dbReference type="EMBL" id="CAJHIP010000016">
    <property type="protein sequence ID" value="CAD6493135.1"/>
    <property type="molecule type" value="Genomic_DNA"/>
</dbReference>
<dbReference type="GO" id="GO:0016491">
    <property type="term" value="F:oxidoreductase activity"/>
    <property type="evidence" value="ECO:0007669"/>
    <property type="project" value="UniProtKB-ARBA"/>
</dbReference>
<dbReference type="AlphaFoldDB" id="A0A811T8Q4"/>
<organism evidence="5 6">
    <name type="scientific">Candidatus Argoarchaeum ethanivorans</name>
    <dbReference type="NCBI Taxonomy" id="2608793"/>
    <lineage>
        <taxon>Archaea</taxon>
        <taxon>Methanobacteriati</taxon>
        <taxon>Methanobacteriota</taxon>
        <taxon>Stenosarchaea group</taxon>
        <taxon>Methanomicrobia</taxon>
        <taxon>Methanosarcinales</taxon>
        <taxon>Methanosarcinales incertae sedis</taxon>
        <taxon>GOM Arc I cluster</taxon>
        <taxon>Candidatus Argoarchaeum</taxon>
    </lineage>
</organism>
<sequence>MTVTVNRYKCGYCGACVSVCPMAALELVETWIEINNSCNDCNTCVNICPIGAIESVKE</sequence>
<proteinExistence type="predicted"/>
<dbReference type="SUPFAM" id="SSF54862">
    <property type="entry name" value="4Fe-4S ferredoxins"/>
    <property type="match status" value="1"/>
</dbReference>
<dbReference type="InterPro" id="IPR017900">
    <property type="entry name" value="4Fe4S_Fe_S_CS"/>
</dbReference>
<dbReference type="Gene3D" id="3.30.70.20">
    <property type="match status" value="1"/>
</dbReference>
<dbReference type="Proteomes" id="UP000634805">
    <property type="component" value="Unassembled WGS sequence"/>
</dbReference>
<evidence type="ECO:0000313" key="3">
    <source>
        <dbReference type="EMBL" id="CAD6492106.1"/>
    </source>
</evidence>
<evidence type="ECO:0000313" key="4">
    <source>
        <dbReference type="EMBL" id="CAD6493135.1"/>
    </source>
</evidence>
<reference evidence="5" key="1">
    <citation type="submission" date="2020-10" db="EMBL/GenBank/DDBJ databases">
        <authorList>
            <person name="Hahn C.J."/>
            <person name="Laso-Perez R."/>
            <person name="Vulcano F."/>
            <person name="Vaziourakis K.-M."/>
            <person name="Stokke R."/>
            <person name="Steen I.H."/>
            <person name="Teske A."/>
            <person name="Boetius A."/>
            <person name="Liebeke M."/>
            <person name="Amann R."/>
            <person name="Knittel K."/>
        </authorList>
    </citation>
    <scope>NUCLEOTIDE SEQUENCE</scope>
    <source>
        <strain evidence="5">Gfbio:e3339647-f889-4370-9287-4fb5cb688e4c:AG392D22_GoMArc1</strain>
        <strain evidence="3">Gfbio:e3339647-f889-4370-9287-4fb5cb688e4c:AG392J18_GoMArc1</strain>
        <strain evidence="2">Gfbio:e3339647-f889-4370-9287-4fb5cb688e4c:AG393N10_GoMArc1</strain>
        <strain evidence="4">Gfbio:e3339647-f889-4370-9287-4fb5cb688e4c:AG394J04_GoMArc1</strain>
    </source>
</reference>
<evidence type="ECO:0000313" key="5">
    <source>
        <dbReference type="EMBL" id="CAD6493786.1"/>
    </source>
</evidence>
<dbReference type="Proteomes" id="UP000603056">
    <property type="component" value="Unassembled WGS sequence"/>
</dbReference>
<dbReference type="PROSITE" id="PS00198">
    <property type="entry name" value="4FE4S_FER_1"/>
    <property type="match status" value="2"/>
</dbReference>
<evidence type="ECO:0000313" key="2">
    <source>
        <dbReference type="EMBL" id="CAD6491621.1"/>
    </source>
</evidence>